<keyword evidence="2 10" id="KW-0444">Lipid biosynthesis</keyword>
<dbReference type="HAMAP" id="MF_01043">
    <property type="entry name" value="PlsY"/>
    <property type="match status" value="1"/>
</dbReference>
<name>A0A2J6X6V3_9BACT</name>
<dbReference type="UniPathway" id="UPA00085"/>
<protein>
    <recommendedName>
        <fullName evidence="10">Glycerol-3-phosphate acyltransferase</fullName>
    </recommendedName>
    <alternativeName>
        <fullName evidence="10">Acyl-PO4 G3P acyltransferase</fullName>
    </alternativeName>
    <alternativeName>
        <fullName evidence="10">Acyl-phosphate--glycerol-3-phosphate acyltransferase</fullName>
    </alternativeName>
    <alternativeName>
        <fullName evidence="10">G3P acyltransferase</fullName>
        <shortName evidence="10">GPAT</shortName>
        <ecNumber evidence="10">2.3.1.275</ecNumber>
    </alternativeName>
    <alternativeName>
        <fullName evidence="10">Lysophosphatidic acid synthase</fullName>
        <shortName evidence="10">LPA synthase</shortName>
    </alternativeName>
</protein>
<dbReference type="InterPro" id="IPR003811">
    <property type="entry name" value="G3P_acylTferase_PlsY"/>
</dbReference>
<dbReference type="Pfam" id="PF02660">
    <property type="entry name" value="G3P_acyltransf"/>
    <property type="match status" value="1"/>
</dbReference>
<dbReference type="EC" id="2.3.1.275" evidence="10"/>
<dbReference type="GO" id="GO:0043772">
    <property type="term" value="F:acyl-phosphate glycerol-3-phosphate acyltransferase activity"/>
    <property type="evidence" value="ECO:0007669"/>
    <property type="project" value="UniProtKB-UniRule"/>
</dbReference>
<comment type="pathway">
    <text evidence="10">Lipid metabolism; phospholipid metabolism.</text>
</comment>
<evidence type="ECO:0000256" key="1">
    <source>
        <dbReference type="ARBA" id="ARBA00022475"/>
    </source>
</evidence>
<evidence type="ECO:0000256" key="5">
    <source>
        <dbReference type="ARBA" id="ARBA00022989"/>
    </source>
</evidence>
<dbReference type="GO" id="GO:0008654">
    <property type="term" value="P:phospholipid biosynthetic process"/>
    <property type="evidence" value="ECO:0007669"/>
    <property type="project" value="UniProtKB-UniRule"/>
</dbReference>
<evidence type="ECO:0000256" key="7">
    <source>
        <dbReference type="ARBA" id="ARBA00023136"/>
    </source>
</evidence>
<dbReference type="AlphaFoldDB" id="A0A2J6X6V3"/>
<dbReference type="EMBL" id="PNIX01000184">
    <property type="protein sequence ID" value="PMP82689.1"/>
    <property type="molecule type" value="Genomic_DNA"/>
</dbReference>
<evidence type="ECO:0000256" key="10">
    <source>
        <dbReference type="HAMAP-Rule" id="MF_01043"/>
    </source>
</evidence>
<reference evidence="11 12" key="1">
    <citation type="submission" date="2018-01" db="EMBL/GenBank/DDBJ databases">
        <title>Metagenomic assembled genomes from two thermal pools in the Uzon Caldera, Kamchatka, Russia.</title>
        <authorList>
            <person name="Wilkins L."/>
            <person name="Ettinger C."/>
        </authorList>
    </citation>
    <scope>NUCLEOTIDE SEQUENCE [LARGE SCALE GENOMIC DNA]</scope>
    <source>
        <strain evidence="11">ARK-10</strain>
    </source>
</reference>
<dbReference type="Proteomes" id="UP000236910">
    <property type="component" value="Unassembled WGS sequence"/>
</dbReference>
<accession>A0A2J6X6V3</accession>
<keyword evidence="8 10" id="KW-0594">Phospholipid biosynthesis</keyword>
<dbReference type="PANTHER" id="PTHR30309:SF0">
    <property type="entry name" value="GLYCEROL-3-PHOSPHATE ACYLTRANSFERASE-RELATED"/>
    <property type="match status" value="1"/>
</dbReference>
<feature type="transmembrane region" description="Helical" evidence="10">
    <location>
        <begin position="7"/>
        <end position="26"/>
    </location>
</feature>
<evidence type="ECO:0000256" key="6">
    <source>
        <dbReference type="ARBA" id="ARBA00023098"/>
    </source>
</evidence>
<feature type="transmembrane region" description="Helical" evidence="10">
    <location>
        <begin position="81"/>
        <end position="100"/>
    </location>
</feature>
<feature type="transmembrane region" description="Helical" evidence="10">
    <location>
        <begin position="144"/>
        <end position="164"/>
    </location>
</feature>
<comment type="subunit">
    <text evidence="10">Probably interacts with PlsX.</text>
</comment>
<organism evidence="11 12">
    <name type="scientific">Caldisericum exile</name>
    <dbReference type="NCBI Taxonomy" id="693075"/>
    <lineage>
        <taxon>Bacteria</taxon>
        <taxon>Pseudomonadati</taxon>
        <taxon>Caldisericota/Cryosericota group</taxon>
        <taxon>Caldisericota</taxon>
        <taxon>Caldisericia</taxon>
        <taxon>Caldisericales</taxon>
        <taxon>Caldisericaceae</taxon>
        <taxon>Caldisericum</taxon>
    </lineage>
</organism>
<proteinExistence type="inferred from homology"/>
<evidence type="ECO:0000256" key="9">
    <source>
        <dbReference type="ARBA" id="ARBA00023264"/>
    </source>
</evidence>
<evidence type="ECO:0000256" key="4">
    <source>
        <dbReference type="ARBA" id="ARBA00022692"/>
    </source>
</evidence>
<feature type="transmembrane region" description="Helical" evidence="10">
    <location>
        <begin position="170"/>
        <end position="188"/>
    </location>
</feature>
<keyword evidence="5 10" id="KW-1133">Transmembrane helix</keyword>
<gene>
    <name evidence="10" type="primary">plsY</name>
    <name evidence="11" type="ORF">C0175_03205</name>
</gene>
<keyword evidence="9 10" id="KW-1208">Phospholipid metabolism</keyword>
<keyword evidence="4 10" id="KW-0812">Transmembrane</keyword>
<feature type="transmembrane region" description="Helical" evidence="10">
    <location>
        <begin position="112"/>
        <end position="137"/>
    </location>
</feature>
<keyword evidence="3 10" id="KW-0808">Transferase</keyword>
<keyword evidence="6 10" id="KW-0443">Lipid metabolism</keyword>
<dbReference type="GO" id="GO:0005886">
    <property type="term" value="C:plasma membrane"/>
    <property type="evidence" value="ECO:0007669"/>
    <property type="project" value="UniProtKB-SubCell"/>
</dbReference>
<evidence type="ECO:0000256" key="3">
    <source>
        <dbReference type="ARBA" id="ARBA00022679"/>
    </source>
</evidence>
<evidence type="ECO:0000256" key="2">
    <source>
        <dbReference type="ARBA" id="ARBA00022516"/>
    </source>
</evidence>
<keyword evidence="1 10" id="KW-1003">Cell membrane</keyword>
<comment type="caution">
    <text evidence="11">The sequence shown here is derived from an EMBL/GenBank/DDBJ whole genome shotgun (WGS) entry which is preliminary data.</text>
</comment>
<comment type="similarity">
    <text evidence="10">Belongs to the PlsY family.</text>
</comment>
<evidence type="ECO:0000256" key="8">
    <source>
        <dbReference type="ARBA" id="ARBA00023209"/>
    </source>
</evidence>
<sequence length="207" mass="23186">MSEHLKFILLSIFAYLLGSIPFGYIIGKINRVDVLQIGSHSASSTNVSRALGWRWATISAVLDFSKGLLPSYLARISLSNQWLVVIVSLLPMVGQVFPIFLRFRGGKGASTYYGAISGLIGLHYFILFFPALPILLLITRRMSLTNIIFSWLLTIAVFLFSTVIKPNAFPISYAIFALIGAIFMLIAMRENIDRLIKNKEPETPLKW</sequence>
<comment type="catalytic activity">
    <reaction evidence="10">
        <text>an acyl phosphate + sn-glycerol 3-phosphate = a 1-acyl-sn-glycero-3-phosphate + phosphate</text>
        <dbReference type="Rhea" id="RHEA:34075"/>
        <dbReference type="ChEBI" id="CHEBI:43474"/>
        <dbReference type="ChEBI" id="CHEBI:57597"/>
        <dbReference type="ChEBI" id="CHEBI:57970"/>
        <dbReference type="ChEBI" id="CHEBI:59918"/>
        <dbReference type="EC" id="2.3.1.275"/>
    </reaction>
</comment>
<evidence type="ECO:0000313" key="12">
    <source>
        <dbReference type="Proteomes" id="UP000236910"/>
    </source>
</evidence>
<comment type="subcellular location">
    <subcellularLocation>
        <location evidence="10">Cell membrane</location>
        <topology evidence="10">Multi-pass membrane protein</topology>
    </subcellularLocation>
</comment>
<comment type="function">
    <text evidence="10">Catalyzes the transfer of an acyl group from acyl-phosphate (acyl-PO(4)) to glycerol-3-phosphate (G3P) to form lysophosphatidic acid (LPA). This enzyme utilizes acyl-phosphate as fatty acyl donor, but not acyl-CoA or acyl-ACP.</text>
</comment>
<evidence type="ECO:0000313" key="11">
    <source>
        <dbReference type="EMBL" id="PMP82689.1"/>
    </source>
</evidence>
<dbReference type="PANTHER" id="PTHR30309">
    <property type="entry name" value="INNER MEMBRANE PROTEIN YGIH"/>
    <property type="match status" value="1"/>
</dbReference>
<keyword evidence="7 10" id="KW-0472">Membrane</keyword>
<dbReference type="SMART" id="SM01207">
    <property type="entry name" value="G3P_acyltransf"/>
    <property type="match status" value="1"/>
</dbReference>